<dbReference type="PANTHER" id="PTHR30483:SF6">
    <property type="entry name" value="PERIPLASMIC BINDING PROTEIN OF ABC TRANSPORTER FOR NATURAL AMINO ACIDS"/>
    <property type="match status" value="1"/>
</dbReference>
<feature type="domain" description="Leucine-binding protein" evidence="5">
    <location>
        <begin position="43"/>
        <end position="372"/>
    </location>
</feature>
<evidence type="ECO:0000256" key="4">
    <source>
        <dbReference type="SAM" id="SignalP"/>
    </source>
</evidence>
<protein>
    <submittedName>
        <fullName evidence="6">Putative lipoprotein</fullName>
    </submittedName>
</protein>
<feature type="signal peptide" evidence="4">
    <location>
        <begin position="1"/>
        <end position="26"/>
    </location>
</feature>
<evidence type="ECO:0000256" key="3">
    <source>
        <dbReference type="ARBA" id="ARBA00022970"/>
    </source>
</evidence>
<evidence type="ECO:0000256" key="2">
    <source>
        <dbReference type="ARBA" id="ARBA00022729"/>
    </source>
</evidence>
<dbReference type="PROSITE" id="PS51257">
    <property type="entry name" value="PROKAR_LIPOPROTEIN"/>
    <property type="match status" value="1"/>
</dbReference>
<sequence>MFAAFKPRRKILKGLLTISAAAFVSACEPVTIGGGPSINTAKPVPVALLVPKSSQSSGDAVLSQSLENAARLAMSDLEGVQIDLRVYDTAGDAGVAQTAALKAVGEGAKIILGPVRSGPSNAVGVALAGRNVNVLSFSNNTSIAGGNVFVLGPTFQNSANRLARFAARNGKSNILTVHAQNVAGEAGRDAIANALASTSASSAGSVPYEFSQKGVINAVDQVRNTARSTGTDAIFFTSDTSGALPLFSQLLPEAGVNPTDTQFIGLTRWDIPAQTLALPGVQGGWFAMPDPALTGQFRDRYSNAYGTTPHPIGGLAYDGIAAIGALVSQGKSDALTAAALTQGAGFNGVNGVFRLRADGTNERGLAVATIRDKQVVIIDPAPRSFGDAGF</sequence>
<dbReference type="Pfam" id="PF13458">
    <property type="entry name" value="Peripla_BP_6"/>
    <property type="match status" value="1"/>
</dbReference>
<keyword evidence="3" id="KW-0813">Transport</keyword>
<evidence type="ECO:0000256" key="1">
    <source>
        <dbReference type="ARBA" id="ARBA00010062"/>
    </source>
</evidence>
<dbReference type="InterPro" id="IPR028081">
    <property type="entry name" value="Leu-bd"/>
</dbReference>
<evidence type="ECO:0000313" key="6">
    <source>
        <dbReference type="EMBL" id="CUK26153.1"/>
    </source>
</evidence>
<dbReference type="GO" id="GO:0006865">
    <property type="term" value="P:amino acid transport"/>
    <property type="evidence" value="ECO:0007669"/>
    <property type="project" value="UniProtKB-KW"/>
</dbReference>
<dbReference type="RefSeq" id="WP_058315759.1">
    <property type="nucleotide sequence ID" value="NZ_CYTO01000020.1"/>
</dbReference>
<dbReference type="InterPro" id="IPR028082">
    <property type="entry name" value="Peripla_BP_I"/>
</dbReference>
<dbReference type="CDD" id="cd06339">
    <property type="entry name" value="PBP1_YraM_LppC_lipoprotein-like"/>
    <property type="match status" value="1"/>
</dbReference>
<proteinExistence type="inferred from homology"/>
<evidence type="ECO:0000313" key="7">
    <source>
        <dbReference type="Proteomes" id="UP000051184"/>
    </source>
</evidence>
<keyword evidence="3" id="KW-0029">Amino-acid transport</keyword>
<feature type="chain" id="PRO_5006065746" evidence="4">
    <location>
        <begin position="27"/>
        <end position="390"/>
    </location>
</feature>
<gene>
    <name evidence="6" type="ORF">TA5114_01960</name>
</gene>
<dbReference type="AlphaFoldDB" id="A0A0P1IYN3"/>
<evidence type="ECO:0000259" key="5">
    <source>
        <dbReference type="Pfam" id="PF13458"/>
    </source>
</evidence>
<dbReference type="Proteomes" id="UP000051184">
    <property type="component" value="Unassembled WGS sequence"/>
</dbReference>
<keyword evidence="2 4" id="KW-0732">Signal</keyword>
<keyword evidence="6" id="KW-0449">Lipoprotein</keyword>
<dbReference type="Gene3D" id="3.40.50.2300">
    <property type="match status" value="2"/>
</dbReference>
<reference evidence="7" key="1">
    <citation type="submission" date="2015-09" db="EMBL/GenBank/DDBJ databases">
        <authorList>
            <person name="Rodrigo-Torres Lidia"/>
            <person name="Arahal R.David."/>
        </authorList>
    </citation>
    <scope>NUCLEOTIDE SEQUENCE [LARGE SCALE GENOMIC DNA]</scope>
    <source>
        <strain evidence="7">CECT 5114</strain>
    </source>
</reference>
<name>A0A0P1IYN3_9RHOB</name>
<accession>A0A0P1IYN3</accession>
<comment type="similarity">
    <text evidence="1">Belongs to the leucine-binding protein family.</text>
</comment>
<dbReference type="InterPro" id="IPR051010">
    <property type="entry name" value="BCAA_transport"/>
</dbReference>
<dbReference type="STRING" id="1715691.TA5113_02066"/>
<dbReference type="OrthoDB" id="7210494at2"/>
<keyword evidence="7" id="KW-1185">Reference proteome</keyword>
<dbReference type="EMBL" id="CYUE01000020">
    <property type="protein sequence ID" value="CUK26153.1"/>
    <property type="molecule type" value="Genomic_DNA"/>
</dbReference>
<organism evidence="6 7">
    <name type="scientific">Cognatishimia activa</name>
    <dbReference type="NCBI Taxonomy" id="1715691"/>
    <lineage>
        <taxon>Bacteria</taxon>
        <taxon>Pseudomonadati</taxon>
        <taxon>Pseudomonadota</taxon>
        <taxon>Alphaproteobacteria</taxon>
        <taxon>Rhodobacterales</taxon>
        <taxon>Paracoccaceae</taxon>
        <taxon>Cognatishimia</taxon>
    </lineage>
</organism>
<dbReference type="PANTHER" id="PTHR30483">
    <property type="entry name" value="LEUCINE-SPECIFIC-BINDING PROTEIN"/>
    <property type="match status" value="1"/>
</dbReference>
<dbReference type="SUPFAM" id="SSF53822">
    <property type="entry name" value="Periplasmic binding protein-like I"/>
    <property type="match status" value="1"/>
</dbReference>